<comment type="caution">
    <text evidence="1">The sequence shown here is derived from an EMBL/GenBank/DDBJ whole genome shotgun (WGS) entry which is preliminary data.</text>
</comment>
<dbReference type="Proteomes" id="UP001056120">
    <property type="component" value="Linkage Group LG07"/>
</dbReference>
<gene>
    <name evidence="1" type="ORF">L1987_19710</name>
</gene>
<proteinExistence type="predicted"/>
<keyword evidence="2" id="KW-1185">Reference proteome</keyword>
<evidence type="ECO:0000313" key="2">
    <source>
        <dbReference type="Proteomes" id="UP001056120"/>
    </source>
</evidence>
<reference evidence="2" key="1">
    <citation type="journal article" date="2022" name="Mol. Ecol. Resour.">
        <title>The genomes of chicory, endive, great burdock and yacon provide insights into Asteraceae palaeo-polyploidization history and plant inulin production.</title>
        <authorList>
            <person name="Fan W."/>
            <person name="Wang S."/>
            <person name="Wang H."/>
            <person name="Wang A."/>
            <person name="Jiang F."/>
            <person name="Liu H."/>
            <person name="Zhao H."/>
            <person name="Xu D."/>
            <person name="Zhang Y."/>
        </authorList>
    </citation>
    <scope>NUCLEOTIDE SEQUENCE [LARGE SCALE GENOMIC DNA]</scope>
    <source>
        <strain evidence="2">cv. Yunnan</strain>
    </source>
</reference>
<organism evidence="1 2">
    <name type="scientific">Smallanthus sonchifolius</name>
    <dbReference type="NCBI Taxonomy" id="185202"/>
    <lineage>
        <taxon>Eukaryota</taxon>
        <taxon>Viridiplantae</taxon>
        <taxon>Streptophyta</taxon>
        <taxon>Embryophyta</taxon>
        <taxon>Tracheophyta</taxon>
        <taxon>Spermatophyta</taxon>
        <taxon>Magnoliopsida</taxon>
        <taxon>eudicotyledons</taxon>
        <taxon>Gunneridae</taxon>
        <taxon>Pentapetalae</taxon>
        <taxon>asterids</taxon>
        <taxon>campanulids</taxon>
        <taxon>Asterales</taxon>
        <taxon>Asteraceae</taxon>
        <taxon>Asteroideae</taxon>
        <taxon>Heliantheae alliance</taxon>
        <taxon>Millerieae</taxon>
        <taxon>Smallanthus</taxon>
    </lineage>
</organism>
<sequence>MDVATAGGSRIKSRWLLWLMITATVAQPQNTTDPAEARVLNEMFRQWGIPRTSATQIGWNLSGEPCSGTAVEPIDFEAPTFNPGLKCDCNFPNFTCHITQM</sequence>
<dbReference type="EMBL" id="CM042024">
    <property type="protein sequence ID" value="KAI3810101.1"/>
    <property type="molecule type" value="Genomic_DNA"/>
</dbReference>
<accession>A0ACB9IRG8</accession>
<name>A0ACB9IRG8_9ASTR</name>
<protein>
    <submittedName>
        <fullName evidence="1">Uncharacterized protein</fullName>
    </submittedName>
</protein>
<reference evidence="1 2" key="2">
    <citation type="journal article" date="2022" name="Mol. Ecol. Resour.">
        <title>The genomes of chicory, endive, great burdock and yacon provide insights into Asteraceae paleo-polyploidization history and plant inulin production.</title>
        <authorList>
            <person name="Fan W."/>
            <person name="Wang S."/>
            <person name="Wang H."/>
            <person name="Wang A."/>
            <person name="Jiang F."/>
            <person name="Liu H."/>
            <person name="Zhao H."/>
            <person name="Xu D."/>
            <person name="Zhang Y."/>
        </authorList>
    </citation>
    <scope>NUCLEOTIDE SEQUENCE [LARGE SCALE GENOMIC DNA]</scope>
    <source>
        <strain evidence="2">cv. Yunnan</strain>
        <tissue evidence="1">Leaves</tissue>
    </source>
</reference>
<evidence type="ECO:0000313" key="1">
    <source>
        <dbReference type="EMBL" id="KAI3810101.1"/>
    </source>
</evidence>